<evidence type="ECO:0000313" key="7">
    <source>
        <dbReference type="Proteomes" id="UP000741360"/>
    </source>
</evidence>
<evidence type="ECO:0000256" key="2">
    <source>
        <dbReference type="ARBA" id="ARBA00022741"/>
    </source>
</evidence>
<dbReference type="SMART" id="SM00382">
    <property type="entry name" value="AAA"/>
    <property type="match status" value="1"/>
</dbReference>
<dbReference type="GO" id="GO:0005886">
    <property type="term" value="C:plasma membrane"/>
    <property type="evidence" value="ECO:0007669"/>
    <property type="project" value="TreeGrafter"/>
</dbReference>
<protein>
    <submittedName>
        <fullName evidence="6">ABC transporter ATP-binding protein</fullName>
    </submittedName>
</protein>
<dbReference type="InterPro" id="IPR017911">
    <property type="entry name" value="MacB-like_ATP-bd"/>
</dbReference>
<dbReference type="FunFam" id="3.40.50.300:FF:000032">
    <property type="entry name" value="Export ABC transporter ATP-binding protein"/>
    <property type="match status" value="1"/>
</dbReference>
<dbReference type="SUPFAM" id="SSF52540">
    <property type="entry name" value="P-loop containing nucleoside triphosphate hydrolases"/>
    <property type="match status" value="1"/>
</dbReference>
<dbReference type="Proteomes" id="UP000741360">
    <property type="component" value="Unassembled WGS sequence"/>
</dbReference>
<dbReference type="InterPro" id="IPR003439">
    <property type="entry name" value="ABC_transporter-like_ATP-bd"/>
</dbReference>
<dbReference type="AlphaFoldDB" id="A0A932M1L4"/>
<dbReference type="EMBL" id="JACPSX010000217">
    <property type="protein sequence ID" value="MBI3015639.1"/>
    <property type="molecule type" value="Genomic_DNA"/>
</dbReference>
<reference evidence="6" key="1">
    <citation type="submission" date="2020-07" db="EMBL/GenBank/DDBJ databases">
        <title>Huge and variable diversity of episymbiotic CPR bacteria and DPANN archaea in groundwater ecosystems.</title>
        <authorList>
            <person name="He C.Y."/>
            <person name="Keren R."/>
            <person name="Whittaker M."/>
            <person name="Farag I.F."/>
            <person name="Doudna J."/>
            <person name="Cate J.H.D."/>
            <person name="Banfield J.F."/>
        </authorList>
    </citation>
    <scope>NUCLEOTIDE SEQUENCE</scope>
    <source>
        <strain evidence="6">NC_groundwater_717_Ag_S-0.2um_59_8</strain>
    </source>
</reference>
<dbReference type="InterPro" id="IPR003593">
    <property type="entry name" value="AAA+_ATPase"/>
</dbReference>
<dbReference type="InterPro" id="IPR027417">
    <property type="entry name" value="P-loop_NTPase"/>
</dbReference>
<dbReference type="GO" id="GO:0098796">
    <property type="term" value="C:membrane protein complex"/>
    <property type="evidence" value="ECO:0007669"/>
    <property type="project" value="UniProtKB-ARBA"/>
</dbReference>
<proteinExistence type="inferred from homology"/>
<dbReference type="PANTHER" id="PTHR24220">
    <property type="entry name" value="IMPORT ATP-BINDING PROTEIN"/>
    <property type="match status" value="1"/>
</dbReference>
<accession>A0A932M1L4</accession>
<dbReference type="PROSITE" id="PS00211">
    <property type="entry name" value="ABC_TRANSPORTER_1"/>
    <property type="match status" value="1"/>
</dbReference>
<dbReference type="GO" id="GO:0022857">
    <property type="term" value="F:transmembrane transporter activity"/>
    <property type="evidence" value="ECO:0007669"/>
    <property type="project" value="TreeGrafter"/>
</dbReference>
<evidence type="ECO:0000256" key="1">
    <source>
        <dbReference type="ARBA" id="ARBA00022448"/>
    </source>
</evidence>
<dbReference type="GO" id="GO:0005524">
    <property type="term" value="F:ATP binding"/>
    <property type="evidence" value="ECO:0007669"/>
    <property type="project" value="UniProtKB-KW"/>
</dbReference>
<dbReference type="GO" id="GO:0016887">
    <property type="term" value="F:ATP hydrolysis activity"/>
    <property type="evidence" value="ECO:0007669"/>
    <property type="project" value="InterPro"/>
</dbReference>
<dbReference type="Gene3D" id="3.40.50.300">
    <property type="entry name" value="P-loop containing nucleotide triphosphate hydrolases"/>
    <property type="match status" value="1"/>
</dbReference>
<dbReference type="InterPro" id="IPR015854">
    <property type="entry name" value="ABC_transpr_LolD-like"/>
</dbReference>
<gene>
    <name evidence="6" type="ORF">HYY65_11420</name>
</gene>
<keyword evidence="3 6" id="KW-0067">ATP-binding</keyword>
<evidence type="ECO:0000256" key="3">
    <source>
        <dbReference type="ARBA" id="ARBA00022840"/>
    </source>
</evidence>
<keyword evidence="1" id="KW-0813">Transport</keyword>
<name>A0A932M1L4_UNCTE</name>
<evidence type="ECO:0000259" key="5">
    <source>
        <dbReference type="PROSITE" id="PS50893"/>
    </source>
</evidence>
<feature type="domain" description="ABC transporter" evidence="5">
    <location>
        <begin position="6"/>
        <end position="238"/>
    </location>
</feature>
<dbReference type="InterPro" id="IPR017871">
    <property type="entry name" value="ABC_transporter-like_CS"/>
</dbReference>
<evidence type="ECO:0000313" key="6">
    <source>
        <dbReference type="EMBL" id="MBI3015639.1"/>
    </source>
</evidence>
<comment type="caution">
    <text evidence="6">The sequence shown here is derived from an EMBL/GenBank/DDBJ whole genome shotgun (WGS) entry which is preliminary data.</text>
</comment>
<keyword evidence="2" id="KW-0547">Nucleotide-binding</keyword>
<organism evidence="6 7">
    <name type="scientific">Tectimicrobiota bacterium</name>
    <dbReference type="NCBI Taxonomy" id="2528274"/>
    <lineage>
        <taxon>Bacteria</taxon>
        <taxon>Pseudomonadati</taxon>
        <taxon>Nitrospinota/Tectimicrobiota group</taxon>
        <taxon>Candidatus Tectimicrobiota</taxon>
    </lineage>
</organism>
<dbReference type="PANTHER" id="PTHR24220:SF86">
    <property type="entry name" value="ABC TRANSPORTER ABCH.1"/>
    <property type="match status" value="1"/>
</dbReference>
<evidence type="ECO:0000256" key="4">
    <source>
        <dbReference type="ARBA" id="ARBA00038388"/>
    </source>
</evidence>
<dbReference type="PROSITE" id="PS50893">
    <property type="entry name" value="ABC_TRANSPORTER_2"/>
    <property type="match status" value="1"/>
</dbReference>
<comment type="similarity">
    <text evidence="4">Belongs to the ABC transporter superfamily. Macrolide exporter (TC 3.A.1.122) family.</text>
</comment>
<dbReference type="CDD" id="cd03255">
    <property type="entry name" value="ABC_MJ0796_LolCDE_FtsE"/>
    <property type="match status" value="1"/>
</dbReference>
<dbReference type="Pfam" id="PF00005">
    <property type="entry name" value="ABC_tran"/>
    <property type="match status" value="1"/>
</dbReference>
<sequence>MESPTVRMEDVSKTYPGPVVALDRLNIEIAEGEWVAIMGPSGSGKSTLLNLLGCLDRPTSGRIEIDGVHVTPLGEKQLTTLRREKVGLIFQQFHLVPYLSALENVMLAQYFHSMADETEACRALEEVGLEDRLDHLPSQLSGGEQQRVCIARALINSPKILLADEPTGNLDEGNEQIVLDIFQRLHTEGHTIIMVTHDSNVGTLADRIVLLEHGRLVTSQVPTRDPFTAPVQPGVPLTPS</sequence>